<dbReference type="PROSITE" id="PS50885">
    <property type="entry name" value="HAMP"/>
    <property type="match status" value="1"/>
</dbReference>
<keyword evidence="6" id="KW-0812">Transmembrane</keyword>
<feature type="domain" description="HAMP" evidence="12">
    <location>
        <begin position="193"/>
        <end position="244"/>
    </location>
</feature>
<evidence type="ECO:0000256" key="6">
    <source>
        <dbReference type="ARBA" id="ARBA00022692"/>
    </source>
</evidence>
<dbReference type="InterPro" id="IPR003660">
    <property type="entry name" value="HAMP_dom"/>
</dbReference>
<keyword evidence="5 13" id="KW-0808">Transferase</keyword>
<name>A0A554WTV3_9BURK</name>
<dbReference type="SUPFAM" id="SSF55874">
    <property type="entry name" value="ATPase domain of HSP90 chaperone/DNA topoisomerase II/histidine kinase"/>
    <property type="match status" value="1"/>
</dbReference>
<dbReference type="SMART" id="SM00387">
    <property type="entry name" value="HATPase_c"/>
    <property type="match status" value="1"/>
</dbReference>
<dbReference type="SUPFAM" id="SSF47384">
    <property type="entry name" value="Homodimeric domain of signal transducing histidine kinase"/>
    <property type="match status" value="1"/>
</dbReference>
<dbReference type="EC" id="2.7.13.3" evidence="3"/>
<dbReference type="GO" id="GO:0005886">
    <property type="term" value="C:plasma membrane"/>
    <property type="evidence" value="ECO:0007669"/>
    <property type="project" value="TreeGrafter"/>
</dbReference>
<dbReference type="CDD" id="cd00082">
    <property type="entry name" value="HisKA"/>
    <property type="match status" value="1"/>
</dbReference>
<comment type="subcellular location">
    <subcellularLocation>
        <location evidence="2">Membrane</location>
    </subcellularLocation>
</comment>
<dbReference type="Proteomes" id="UP000318554">
    <property type="component" value="Unassembled WGS sequence"/>
</dbReference>
<dbReference type="PROSITE" id="PS50109">
    <property type="entry name" value="HIS_KIN"/>
    <property type="match status" value="1"/>
</dbReference>
<evidence type="ECO:0000256" key="5">
    <source>
        <dbReference type="ARBA" id="ARBA00022679"/>
    </source>
</evidence>
<keyword evidence="4" id="KW-0597">Phosphoprotein</keyword>
<evidence type="ECO:0000259" key="12">
    <source>
        <dbReference type="PROSITE" id="PS50885"/>
    </source>
</evidence>
<dbReference type="InterPro" id="IPR050428">
    <property type="entry name" value="TCS_sensor_his_kinase"/>
</dbReference>
<keyword evidence="8" id="KW-1133">Transmembrane helix</keyword>
<protein>
    <recommendedName>
        <fullName evidence="3">histidine kinase</fullName>
        <ecNumber evidence="3">2.7.13.3</ecNumber>
    </recommendedName>
</protein>
<dbReference type="RefSeq" id="WP_144324530.1">
    <property type="nucleotide sequence ID" value="NZ_VJNA01000005.1"/>
</dbReference>
<dbReference type="Gene3D" id="1.10.287.130">
    <property type="match status" value="1"/>
</dbReference>
<dbReference type="InterPro" id="IPR003661">
    <property type="entry name" value="HisK_dim/P_dom"/>
</dbReference>
<evidence type="ECO:0000256" key="3">
    <source>
        <dbReference type="ARBA" id="ARBA00012438"/>
    </source>
</evidence>
<reference evidence="13 14" key="1">
    <citation type="submission" date="2019-07" db="EMBL/GenBank/DDBJ databases">
        <title>Tepidimonas aquatica CLN-1 draft genome.</title>
        <authorList>
            <person name="Da Costa M.S."/>
            <person name="Froufe H.J.C."/>
            <person name="Egas C."/>
            <person name="Albuquerque L."/>
        </authorList>
    </citation>
    <scope>NUCLEOTIDE SEQUENCE [LARGE SCALE GENOMIC DNA]</scope>
    <source>
        <strain evidence="13 14">CLN-1</strain>
    </source>
</reference>
<dbReference type="AlphaFoldDB" id="A0A554WTV3"/>
<keyword evidence="7 13" id="KW-0418">Kinase</keyword>
<dbReference type="Pfam" id="PF02518">
    <property type="entry name" value="HATPase_c"/>
    <property type="match status" value="1"/>
</dbReference>
<evidence type="ECO:0000256" key="10">
    <source>
        <dbReference type="ARBA" id="ARBA00023136"/>
    </source>
</evidence>
<keyword evidence="9" id="KW-0902">Two-component regulatory system</keyword>
<accession>A0A554WTV3</accession>
<dbReference type="InterPro" id="IPR036097">
    <property type="entry name" value="HisK_dim/P_sf"/>
</dbReference>
<sequence>MRRWAASLRWRLLLAALLAVSLALVLAGVAIARLFERHVTQQFDLRLQDQLTQLLAALEPDADGQPVLARPLADPRWQRPYGGLYWQVQAVGRAEAEPALRSRSLWDERLPLADDTLPDGALHRHALPGPAGQRLRALERAVQWGDHGPRWRVVVAADTRELEQALGAFHGALARSLAGLGAALLAAVAAQLWLGLRPLRALQHAVQRVRDGHETRLQGAFAAEVQPLVEDFNRVLAHDEQGVERARRLAGNLAHAIKTPLAVIGTLAEELQPREPALATALQEQVQRLREQVDWHLRRARAASAAHPARPTPVQPVLEGLLRVMRKVHAHAPQRPDEGAELAWDVEVTPPGLAFAGEAHDLQEIAGNLLDNAGKWARTRVEVRAWQEGPWWVLCVQDDGPGLTPEQCAAVLQRGVRADERAPGAGLGLDIVREVVSLYSGQLQLQRSPWGGLAVQVRLPAAA</sequence>
<evidence type="ECO:0000313" key="14">
    <source>
        <dbReference type="Proteomes" id="UP000318554"/>
    </source>
</evidence>
<dbReference type="Gene3D" id="3.30.565.10">
    <property type="entry name" value="Histidine kinase-like ATPase, C-terminal domain"/>
    <property type="match status" value="1"/>
</dbReference>
<feature type="domain" description="Histidine kinase" evidence="11">
    <location>
        <begin position="252"/>
        <end position="463"/>
    </location>
</feature>
<evidence type="ECO:0000256" key="9">
    <source>
        <dbReference type="ARBA" id="ARBA00023012"/>
    </source>
</evidence>
<evidence type="ECO:0000256" key="4">
    <source>
        <dbReference type="ARBA" id="ARBA00022553"/>
    </source>
</evidence>
<evidence type="ECO:0000259" key="11">
    <source>
        <dbReference type="PROSITE" id="PS50109"/>
    </source>
</evidence>
<dbReference type="InterPro" id="IPR036890">
    <property type="entry name" value="HATPase_C_sf"/>
</dbReference>
<dbReference type="PANTHER" id="PTHR45436:SF5">
    <property type="entry name" value="SENSOR HISTIDINE KINASE TRCS"/>
    <property type="match status" value="1"/>
</dbReference>
<dbReference type="OrthoDB" id="9809567at2"/>
<evidence type="ECO:0000313" key="13">
    <source>
        <dbReference type="EMBL" id="TSE26999.1"/>
    </source>
</evidence>
<evidence type="ECO:0000256" key="2">
    <source>
        <dbReference type="ARBA" id="ARBA00004370"/>
    </source>
</evidence>
<dbReference type="InterPro" id="IPR004358">
    <property type="entry name" value="Sig_transdc_His_kin-like_C"/>
</dbReference>
<dbReference type="EMBL" id="VJNA01000005">
    <property type="protein sequence ID" value="TSE26999.1"/>
    <property type="molecule type" value="Genomic_DNA"/>
</dbReference>
<dbReference type="GO" id="GO:0000155">
    <property type="term" value="F:phosphorelay sensor kinase activity"/>
    <property type="evidence" value="ECO:0007669"/>
    <property type="project" value="InterPro"/>
</dbReference>
<dbReference type="InterPro" id="IPR005467">
    <property type="entry name" value="His_kinase_dom"/>
</dbReference>
<keyword evidence="14" id="KW-1185">Reference proteome</keyword>
<evidence type="ECO:0000256" key="7">
    <source>
        <dbReference type="ARBA" id="ARBA00022777"/>
    </source>
</evidence>
<evidence type="ECO:0000256" key="1">
    <source>
        <dbReference type="ARBA" id="ARBA00000085"/>
    </source>
</evidence>
<dbReference type="InterPro" id="IPR003594">
    <property type="entry name" value="HATPase_dom"/>
</dbReference>
<gene>
    <name evidence="13" type="primary">phoQ</name>
    <name evidence="13" type="ORF">Taqua_00553</name>
</gene>
<dbReference type="PRINTS" id="PR00344">
    <property type="entry name" value="BCTRLSENSOR"/>
</dbReference>
<evidence type="ECO:0000256" key="8">
    <source>
        <dbReference type="ARBA" id="ARBA00022989"/>
    </source>
</evidence>
<comment type="caution">
    <text evidence="13">The sequence shown here is derived from an EMBL/GenBank/DDBJ whole genome shotgun (WGS) entry which is preliminary data.</text>
</comment>
<dbReference type="PANTHER" id="PTHR45436">
    <property type="entry name" value="SENSOR HISTIDINE KINASE YKOH"/>
    <property type="match status" value="1"/>
</dbReference>
<comment type="catalytic activity">
    <reaction evidence="1">
        <text>ATP + protein L-histidine = ADP + protein N-phospho-L-histidine.</text>
        <dbReference type="EC" id="2.7.13.3"/>
    </reaction>
</comment>
<organism evidence="13 14">
    <name type="scientific">Tepidimonas aquatica</name>
    <dbReference type="NCBI Taxonomy" id="247482"/>
    <lineage>
        <taxon>Bacteria</taxon>
        <taxon>Pseudomonadati</taxon>
        <taxon>Pseudomonadota</taxon>
        <taxon>Betaproteobacteria</taxon>
        <taxon>Burkholderiales</taxon>
        <taxon>Tepidimonas</taxon>
    </lineage>
</organism>
<keyword evidence="10" id="KW-0472">Membrane</keyword>
<proteinExistence type="predicted"/>